<evidence type="ECO:0000256" key="1">
    <source>
        <dbReference type="ARBA" id="ARBA00004123"/>
    </source>
</evidence>
<dbReference type="Pfam" id="PF25507">
    <property type="entry name" value="OB_POT1A"/>
    <property type="match status" value="1"/>
</dbReference>
<dbReference type="Proteomes" id="UP001642260">
    <property type="component" value="Unassembled WGS sequence"/>
</dbReference>
<proteinExistence type="inferred from homology"/>
<dbReference type="Pfam" id="PF02765">
    <property type="entry name" value="POT1"/>
    <property type="match status" value="1"/>
</dbReference>
<dbReference type="InterPro" id="IPR032042">
    <property type="entry name" value="POT1PC"/>
</dbReference>
<dbReference type="Pfam" id="PF16686">
    <property type="entry name" value="POT1PC"/>
    <property type="match status" value="1"/>
</dbReference>
<dbReference type="InterPro" id="IPR028389">
    <property type="entry name" value="POT1"/>
</dbReference>
<keyword evidence="7" id="KW-0238">DNA-binding</keyword>
<dbReference type="GO" id="GO:0005634">
    <property type="term" value="C:nucleus"/>
    <property type="evidence" value="ECO:0007669"/>
    <property type="project" value="UniProtKB-SubCell"/>
</dbReference>
<comment type="subcellular location">
    <subcellularLocation>
        <location evidence="2">Chromosome</location>
        <location evidence="2">Telomere</location>
    </subcellularLocation>
    <subcellularLocation>
        <location evidence="1">Nucleus</location>
    </subcellularLocation>
</comment>
<dbReference type="GO" id="GO:0003677">
    <property type="term" value="F:DNA binding"/>
    <property type="evidence" value="ECO:0007669"/>
    <property type="project" value="UniProtKB-KW"/>
</dbReference>
<name>A0ABC8J449_ERUVS</name>
<dbReference type="SUPFAM" id="SSF50249">
    <property type="entry name" value="Nucleic acid-binding proteins"/>
    <property type="match status" value="2"/>
</dbReference>
<organism evidence="10 11">
    <name type="scientific">Eruca vesicaria subsp. sativa</name>
    <name type="common">Garden rocket</name>
    <name type="synonym">Eruca sativa</name>
    <dbReference type="NCBI Taxonomy" id="29727"/>
    <lineage>
        <taxon>Eukaryota</taxon>
        <taxon>Viridiplantae</taxon>
        <taxon>Streptophyta</taxon>
        <taxon>Embryophyta</taxon>
        <taxon>Tracheophyta</taxon>
        <taxon>Spermatophyta</taxon>
        <taxon>Magnoliopsida</taxon>
        <taxon>eudicotyledons</taxon>
        <taxon>Gunneridae</taxon>
        <taxon>Pentapetalae</taxon>
        <taxon>rosids</taxon>
        <taxon>malvids</taxon>
        <taxon>Brassicales</taxon>
        <taxon>Brassicaceae</taxon>
        <taxon>Brassiceae</taxon>
        <taxon>Eruca</taxon>
    </lineage>
</organism>
<evidence type="ECO:0000256" key="3">
    <source>
        <dbReference type="ARBA" id="ARBA00008442"/>
    </source>
</evidence>
<evidence type="ECO:0000256" key="6">
    <source>
        <dbReference type="ARBA" id="ARBA00022895"/>
    </source>
</evidence>
<reference evidence="10 11" key="1">
    <citation type="submission" date="2022-03" db="EMBL/GenBank/DDBJ databases">
        <authorList>
            <person name="Macdonald S."/>
            <person name="Ahmed S."/>
            <person name="Newling K."/>
        </authorList>
    </citation>
    <scope>NUCLEOTIDE SEQUENCE [LARGE SCALE GENOMIC DNA]</scope>
</reference>
<sequence length="458" mass="52355">MTDMEIREDYKFLRVADAFKALHLNISLIGVIVELGFPTASDCSCTLKIIDPWHSGSGLPVKFIARSNRSLPRVESIGDIIFLSRVKIVIVNGKITALCNETSSSFALFNGKHGEDFVAYQSSPKFQMRDQDKRFLSSLREWMITYKFDDGSCCFTSLKDIKEGEYLNLSCQIVHISKDDKDRCYIFVWDGTEMPPCSFLVKSGRLPLCVEPEMLPTHVLRKFPTFGSVLRIIVENVTEKQAIQCLQPGQPVKFLNLFFQVNMGLWSATFSPSTKMQYTMSREMQSFSPRREKFSSTWNPITRCISSPSHSGITGVAHEDAPFVTLMDILTYSNVTAKFKCVVRFIQVFPRDVRKFHDLKGKFKLLAILEDATARIQASLYADEGDKFFGCDPSDEEALIKKLNRLLGGDGMNEAPRNPPWVQCCLFSYYRNKNDQWGSRRFRIYDTWISDSHDINYC</sequence>
<dbReference type="Gene3D" id="2.40.50.140">
    <property type="entry name" value="Nucleic acid-binding proteins"/>
    <property type="match status" value="2"/>
</dbReference>
<evidence type="ECO:0000256" key="4">
    <source>
        <dbReference type="ARBA" id="ARBA00015253"/>
    </source>
</evidence>
<gene>
    <name evidence="10" type="ORF">ERUC_LOCUS6302</name>
</gene>
<protein>
    <recommendedName>
        <fullName evidence="4">Protection of telomeres protein 1</fullName>
    </recommendedName>
</protein>
<evidence type="ECO:0000256" key="7">
    <source>
        <dbReference type="ARBA" id="ARBA00023125"/>
    </source>
</evidence>
<dbReference type="EMBL" id="CAKOAT010075154">
    <property type="protein sequence ID" value="CAH8312769.1"/>
    <property type="molecule type" value="Genomic_DNA"/>
</dbReference>
<dbReference type="CDD" id="cd04497">
    <property type="entry name" value="hPOT1_OB1_like"/>
    <property type="match status" value="1"/>
</dbReference>
<dbReference type="AlphaFoldDB" id="A0ABC8J449"/>
<comment type="similarity">
    <text evidence="3">Belongs to the telombin family.</text>
</comment>
<accession>A0ABC8J449</accession>
<dbReference type="PANTHER" id="PTHR14513:SF6">
    <property type="entry name" value="PROTECTION OF TELOMERES PROTEIN 1B"/>
    <property type="match status" value="1"/>
</dbReference>
<evidence type="ECO:0000256" key="2">
    <source>
        <dbReference type="ARBA" id="ARBA00004574"/>
    </source>
</evidence>
<evidence type="ECO:0000256" key="5">
    <source>
        <dbReference type="ARBA" id="ARBA00022454"/>
    </source>
</evidence>
<keyword evidence="5" id="KW-0158">Chromosome</keyword>
<dbReference type="SMART" id="SM00976">
    <property type="entry name" value="Telo_bind"/>
    <property type="match status" value="1"/>
</dbReference>
<keyword evidence="6" id="KW-0779">Telomere</keyword>
<dbReference type="GO" id="GO:0000781">
    <property type="term" value="C:chromosome, telomeric region"/>
    <property type="evidence" value="ECO:0007669"/>
    <property type="project" value="UniProtKB-SubCell"/>
</dbReference>
<comment type="caution">
    <text evidence="10">The sequence shown here is derived from an EMBL/GenBank/DDBJ whole genome shotgun (WGS) entry which is preliminary data.</text>
</comment>
<evidence type="ECO:0000256" key="8">
    <source>
        <dbReference type="ARBA" id="ARBA00023242"/>
    </source>
</evidence>
<dbReference type="InterPro" id="IPR011564">
    <property type="entry name" value="Telomer_end-bd_POT1/Cdc13"/>
</dbReference>
<dbReference type="InterPro" id="IPR057620">
    <property type="entry name" value="POT1A/B-like_OB"/>
</dbReference>
<keyword evidence="8" id="KW-0539">Nucleus</keyword>
<dbReference type="FunFam" id="2.40.50.140:FF:000620">
    <property type="entry name" value="Protection of telomeres 1b protein"/>
    <property type="match status" value="1"/>
</dbReference>
<dbReference type="PANTHER" id="PTHR14513">
    <property type="entry name" value="PROTECTION OF TELOMERES 1"/>
    <property type="match status" value="1"/>
</dbReference>
<evidence type="ECO:0000313" key="10">
    <source>
        <dbReference type="EMBL" id="CAH8312769.1"/>
    </source>
</evidence>
<dbReference type="InterPro" id="IPR012340">
    <property type="entry name" value="NA-bd_OB-fold"/>
</dbReference>
<evidence type="ECO:0000313" key="11">
    <source>
        <dbReference type="Proteomes" id="UP001642260"/>
    </source>
</evidence>
<feature type="domain" description="Telomeric single stranded DNA binding POT1/Cdc13" evidence="9">
    <location>
        <begin position="12"/>
        <end position="144"/>
    </location>
</feature>
<evidence type="ECO:0000259" key="9">
    <source>
        <dbReference type="SMART" id="SM00976"/>
    </source>
</evidence>
<keyword evidence="11" id="KW-1185">Reference proteome</keyword>